<comment type="caution">
    <text evidence="3">The sequence shown here is derived from an EMBL/GenBank/DDBJ whole genome shotgun (WGS) entry which is preliminary data.</text>
</comment>
<feature type="signal peptide" evidence="1">
    <location>
        <begin position="1"/>
        <end position="23"/>
    </location>
</feature>
<dbReference type="SUPFAM" id="SSF49785">
    <property type="entry name" value="Galactose-binding domain-like"/>
    <property type="match status" value="1"/>
</dbReference>
<proteinExistence type="predicted"/>
<gene>
    <name evidence="3" type="ORF">Rhe02_28170</name>
</gene>
<evidence type="ECO:0000313" key="3">
    <source>
        <dbReference type="EMBL" id="GIH04750.1"/>
    </source>
</evidence>
<reference evidence="3" key="1">
    <citation type="submission" date="2021-01" db="EMBL/GenBank/DDBJ databases">
        <title>Whole genome shotgun sequence of Rhizocola hellebori NBRC 109834.</title>
        <authorList>
            <person name="Komaki H."/>
            <person name="Tamura T."/>
        </authorList>
    </citation>
    <scope>NUCLEOTIDE SEQUENCE</scope>
    <source>
        <strain evidence="3">NBRC 109834</strain>
    </source>
</reference>
<dbReference type="AlphaFoldDB" id="A0A8J3VFR1"/>
<feature type="domain" description="F5/8 type C" evidence="2">
    <location>
        <begin position="529"/>
        <end position="682"/>
    </location>
</feature>
<dbReference type="EMBL" id="BONY01000014">
    <property type="protein sequence ID" value="GIH04750.1"/>
    <property type="molecule type" value="Genomic_DNA"/>
</dbReference>
<name>A0A8J3VFR1_9ACTN</name>
<organism evidence="3 4">
    <name type="scientific">Rhizocola hellebori</name>
    <dbReference type="NCBI Taxonomy" id="1392758"/>
    <lineage>
        <taxon>Bacteria</taxon>
        <taxon>Bacillati</taxon>
        <taxon>Actinomycetota</taxon>
        <taxon>Actinomycetes</taxon>
        <taxon>Micromonosporales</taxon>
        <taxon>Micromonosporaceae</taxon>
        <taxon>Rhizocola</taxon>
    </lineage>
</organism>
<evidence type="ECO:0000313" key="4">
    <source>
        <dbReference type="Proteomes" id="UP000612899"/>
    </source>
</evidence>
<accession>A0A8J3VFR1</accession>
<feature type="chain" id="PRO_5035150592" description="F5/8 type C domain-containing protein" evidence="1">
    <location>
        <begin position="24"/>
        <end position="682"/>
    </location>
</feature>
<dbReference type="PROSITE" id="PS50022">
    <property type="entry name" value="FA58C_3"/>
    <property type="match status" value="1"/>
</dbReference>
<dbReference type="InterPro" id="IPR000421">
    <property type="entry name" value="FA58C"/>
</dbReference>
<keyword evidence="4" id="KW-1185">Reference proteome</keyword>
<dbReference type="Pfam" id="PF00754">
    <property type="entry name" value="F5_F8_type_C"/>
    <property type="match status" value="1"/>
</dbReference>
<keyword evidence="1" id="KW-0732">Signal</keyword>
<dbReference type="Gene3D" id="2.60.120.260">
    <property type="entry name" value="Galactose-binding domain-like"/>
    <property type="match status" value="1"/>
</dbReference>
<evidence type="ECO:0000259" key="2">
    <source>
        <dbReference type="PROSITE" id="PS50022"/>
    </source>
</evidence>
<dbReference type="InterPro" id="IPR008979">
    <property type="entry name" value="Galactose-bd-like_sf"/>
</dbReference>
<dbReference type="Proteomes" id="UP000612899">
    <property type="component" value="Unassembled WGS sequence"/>
</dbReference>
<evidence type="ECO:0000256" key="1">
    <source>
        <dbReference type="SAM" id="SignalP"/>
    </source>
</evidence>
<sequence length="682" mass="73141">MNVLRRAALLLAGLIVSVPGVMAVSTPARADPIRTGMTWSVVEQGNGYVHLGSDGVTNPYNGDTAIDQYHSVLCLRSDGQAPPPGIAFDFYNGWSGGSVRATAPVRGDVLATPEDADGLCANTFGPGYRLAEFHDGRYGADFSQAGGWSFWAAGGGLLPGTRYWVAISDQPANPWNSLGAWPEPLPVSDQNDMILRAKLSELVSPLLLSTDNAALQNLVRTIAGRLFDGDSNALMSTVIAEAEAGGIVNPWAPDWVAFKNGVAGFANVNGHAYLPQIFIPNYEDGLLLNNPIRMAIAGDQGQSALPAYTLSGGQVVATTPVTESYAETREVWVLTINDELGGGGASMLAAKPAVAGPLGLSQSYSTRGGMGTMAVCNPTGLRNDRGQEYLSWFRVPNPAAVEAWWQGKLEIRMITVARSGMEIKNAYFGKIKRADARNGINWEMFMTTWDRAALGDYWAYKWVEEDNGPKIEISLGLSAWIKQLLNIPLTVDIKATFEAKHDDMGAGVVGFIDSTYMTYSTAAIEWRVCSIGGDGGTGNDNFARQAIAAASSTYSGYSPARVNDGDRNTSVGGGFSWANNSGGVNYPPQWVQLDFGTVKTFRRIVVFTSQGLPIRDFDIQVWNGTTWRAPIGGAVRGNTALQVTVNFTFGSETSRLVRVYGLSGPTVQPGYVRVNEFEVYAS</sequence>
<dbReference type="RefSeq" id="WP_203908618.1">
    <property type="nucleotide sequence ID" value="NZ_BONY01000014.1"/>
</dbReference>
<protein>
    <recommendedName>
        <fullName evidence="2">F5/8 type C domain-containing protein</fullName>
    </recommendedName>
</protein>